<comment type="caution">
    <text evidence="4">The sequence shown here is derived from an EMBL/GenBank/DDBJ whole genome shotgun (WGS) entry which is preliminary data.</text>
</comment>
<dbReference type="SUPFAM" id="SSF49842">
    <property type="entry name" value="TNF-like"/>
    <property type="match status" value="1"/>
</dbReference>
<dbReference type="PANTHER" id="PTHR15427:SF33">
    <property type="entry name" value="COLLAGEN IV NC1 DOMAIN-CONTAINING PROTEIN"/>
    <property type="match status" value="1"/>
</dbReference>
<dbReference type="PANTHER" id="PTHR15427">
    <property type="entry name" value="EMILIN ELASTIN MICROFIBRIL INTERFACE-LOCATED PROTEIN ELASTIN MICROFIBRIL INTERFACER"/>
    <property type="match status" value="1"/>
</dbReference>
<feature type="domain" description="C1q" evidence="3">
    <location>
        <begin position="63"/>
        <end position="174"/>
    </location>
</feature>
<evidence type="ECO:0000256" key="2">
    <source>
        <dbReference type="ARBA" id="ARBA00022525"/>
    </source>
</evidence>
<dbReference type="Proteomes" id="UP000828390">
    <property type="component" value="Unassembled WGS sequence"/>
</dbReference>
<dbReference type="PRINTS" id="PR00007">
    <property type="entry name" value="COMPLEMNTC1Q"/>
</dbReference>
<dbReference type="Gene3D" id="2.60.120.40">
    <property type="match status" value="1"/>
</dbReference>
<comment type="subcellular location">
    <subcellularLocation>
        <location evidence="1">Secreted</location>
    </subcellularLocation>
</comment>
<evidence type="ECO:0000313" key="5">
    <source>
        <dbReference type="Proteomes" id="UP000828390"/>
    </source>
</evidence>
<dbReference type="Pfam" id="PF00386">
    <property type="entry name" value="C1q"/>
    <property type="match status" value="1"/>
</dbReference>
<keyword evidence="5" id="KW-1185">Reference proteome</keyword>
<proteinExistence type="predicted"/>
<dbReference type="InterPro" id="IPR001073">
    <property type="entry name" value="C1q_dom"/>
</dbReference>
<protein>
    <recommendedName>
        <fullName evidence="3">C1q domain-containing protein</fullName>
    </recommendedName>
</protein>
<dbReference type="AlphaFoldDB" id="A0A9D3Y575"/>
<gene>
    <name evidence="4" type="ORF">DPMN_192711</name>
</gene>
<evidence type="ECO:0000256" key="1">
    <source>
        <dbReference type="ARBA" id="ARBA00004613"/>
    </source>
</evidence>
<dbReference type="GO" id="GO:0005581">
    <property type="term" value="C:collagen trimer"/>
    <property type="evidence" value="ECO:0007669"/>
    <property type="project" value="UniProtKB-KW"/>
</dbReference>
<reference evidence="4" key="2">
    <citation type="submission" date="2020-11" db="EMBL/GenBank/DDBJ databases">
        <authorList>
            <person name="McCartney M.A."/>
            <person name="Auch B."/>
            <person name="Kono T."/>
            <person name="Mallez S."/>
            <person name="Becker A."/>
            <person name="Gohl D.M."/>
            <person name="Silverstein K.A.T."/>
            <person name="Koren S."/>
            <person name="Bechman K.B."/>
            <person name="Herman A."/>
            <person name="Abrahante J.E."/>
            <person name="Garbe J."/>
        </authorList>
    </citation>
    <scope>NUCLEOTIDE SEQUENCE</scope>
    <source>
        <strain evidence="4">Duluth1</strain>
        <tissue evidence="4">Whole animal</tissue>
    </source>
</reference>
<reference evidence="4" key="1">
    <citation type="journal article" date="2019" name="bioRxiv">
        <title>The Genome of the Zebra Mussel, Dreissena polymorpha: A Resource for Invasive Species Research.</title>
        <authorList>
            <person name="McCartney M.A."/>
            <person name="Auch B."/>
            <person name="Kono T."/>
            <person name="Mallez S."/>
            <person name="Zhang Y."/>
            <person name="Obille A."/>
            <person name="Becker A."/>
            <person name="Abrahante J.E."/>
            <person name="Garbe J."/>
            <person name="Badalamenti J.P."/>
            <person name="Herman A."/>
            <person name="Mangelson H."/>
            <person name="Liachko I."/>
            <person name="Sullivan S."/>
            <person name="Sone E.D."/>
            <person name="Koren S."/>
            <person name="Silverstein K.A.T."/>
            <person name="Beckman K.B."/>
            <person name="Gohl D.M."/>
        </authorList>
    </citation>
    <scope>NUCLEOTIDE SEQUENCE</scope>
    <source>
        <strain evidence="4">Duluth1</strain>
        <tissue evidence="4">Whole animal</tissue>
    </source>
</reference>
<evidence type="ECO:0000259" key="3">
    <source>
        <dbReference type="PROSITE" id="PS50871"/>
    </source>
</evidence>
<dbReference type="SMART" id="SM00110">
    <property type="entry name" value="C1Q"/>
    <property type="match status" value="1"/>
</dbReference>
<dbReference type="EMBL" id="JAIWYP010000017">
    <property type="protein sequence ID" value="KAH3693307.1"/>
    <property type="molecule type" value="Genomic_DNA"/>
</dbReference>
<sequence length="174" mass="19336">MQVENVKLNNAMHALEVKKQDLNDKVDGFIDAGIRNLTGNVAEMTAIMHSLVAQTMMELDILKEPVLGVFGVDLKNAPTMWVVLVDVVFKTVLVNEGGGYDSNTGRFTASVAGVYMFTVQYTLFTNKWAFFELVHEGRPLQRSSHLEKDTAVSVSMQVFAKVSKGGKVWVRVMH</sequence>
<organism evidence="4 5">
    <name type="scientific">Dreissena polymorpha</name>
    <name type="common">Zebra mussel</name>
    <name type="synonym">Mytilus polymorpha</name>
    <dbReference type="NCBI Taxonomy" id="45954"/>
    <lineage>
        <taxon>Eukaryota</taxon>
        <taxon>Metazoa</taxon>
        <taxon>Spiralia</taxon>
        <taxon>Lophotrochozoa</taxon>
        <taxon>Mollusca</taxon>
        <taxon>Bivalvia</taxon>
        <taxon>Autobranchia</taxon>
        <taxon>Heteroconchia</taxon>
        <taxon>Euheterodonta</taxon>
        <taxon>Imparidentia</taxon>
        <taxon>Neoheterodontei</taxon>
        <taxon>Myida</taxon>
        <taxon>Dreissenoidea</taxon>
        <taxon>Dreissenidae</taxon>
        <taxon>Dreissena</taxon>
    </lineage>
</organism>
<dbReference type="InterPro" id="IPR008983">
    <property type="entry name" value="Tumour_necrosis_fac-like_dom"/>
</dbReference>
<keyword evidence="2" id="KW-0964">Secreted</keyword>
<dbReference type="PROSITE" id="PS50871">
    <property type="entry name" value="C1Q"/>
    <property type="match status" value="1"/>
</dbReference>
<dbReference type="InterPro" id="IPR050392">
    <property type="entry name" value="Collagen/C1q_domain"/>
</dbReference>
<accession>A0A9D3Y575</accession>
<evidence type="ECO:0000313" key="4">
    <source>
        <dbReference type="EMBL" id="KAH3693307.1"/>
    </source>
</evidence>
<name>A0A9D3Y575_DREPO</name>